<keyword evidence="3" id="KW-0255">Endonuclease</keyword>
<dbReference type="EMBL" id="SDOZ01000002">
    <property type="protein sequence ID" value="RXZ61685.1"/>
    <property type="molecule type" value="Genomic_DNA"/>
</dbReference>
<keyword evidence="5" id="KW-0694">RNA-binding</keyword>
<keyword evidence="1" id="KW-0819">tRNA processing</keyword>
<dbReference type="Pfam" id="PF00825">
    <property type="entry name" value="Ribonuclease_P"/>
    <property type="match status" value="1"/>
</dbReference>
<dbReference type="EC" id="3.1.26.5" evidence="6"/>
<accession>A0A4Q2KAU2</accession>
<evidence type="ECO:0000256" key="4">
    <source>
        <dbReference type="ARBA" id="ARBA00022801"/>
    </source>
</evidence>
<protein>
    <recommendedName>
        <fullName evidence="6">Ribonuclease P protein component</fullName>
        <ecNumber evidence="6">3.1.26.5</ecNumber>
    </recommendedName>
</protein>
<dbReference type="Gene3D" id="3.30.230.10">
    <property type="match status" value="1"/>
</dbReference>
<evidence type="ECO:0000256" key="1">
    <source>
        <dbReference type="ARBA" id="ARBA00022694"/>
    </source>
</evidence>
<gene>
    <name evidence="7" type="primary">rnpA</name>
    <name evidence="7" type="ORF">ESZ91_04660</name>
</gene>
<name>A0A4Q2KAU2_9FIRM</name>
<dbReference type="InterPro" id="IPR014721">
    <property type="entry name" value="Ribsml_uS5_D2-typ_fold_subgr"/>
</dbReference>
<dbReference type="SUPFAM" id="SSF54211">
    <property type="entry name" value="Ribosomal protein S5 domain 2-like"/>
    <property type="match status" value="1"/>
</dbReference>
<dbReference type="GO" id="GO:0004526">
    <property type="term" value="F:ribonuclease P activity"/>
    <property type="evidence" value="ECO:0007669"/>
    <property type="project" value="UniProtKB-UniRule"/>
</dbReference>
<evidence type="ECO:0000256" key="3">
    <source>
        <dbReference type="ARBA" id="ARBA00022759"/>
    </source>
</evidence>
<dbReference type="PANTHER" id="PTHR33992">
    <property type="entry name" value="RIBONUCLEASE P PROTEIN COMPONENT"/>
    <property type="match status" value="1"/>
</dbReference>
<keyword evidence="8" id="KW-1185">Reference proteome</keyword>
<dbReference type="OrthoDB" id="9810867at2"/>
<dbReference type="PANTHER" id="PTHR33992:SF1">
    <property type="entry name" value="RIBONUCLEASE P PROTEIN COMPONENT"/>
    <property type="match status" value="1"/>
</dbReference>
<reference evidence="7 8" key="1">
    <citation type="journal article" date="2019" name="Gut">
        <title>Antibiotics-induced monodominance of a novel gut bacterial order.</title>
        <authorList>
            <person name="Hildebrand F."/>
            <person name="Moitinho-Silva L."/>
            <person name="Blasche S."/>
            <person name="Jahn M.T."/>
            <person name="Gossmann T.I."/>
            <person name="Heuerta-Cepas J."/>
            <person name="Hercog R."/>
            <person name="Luetge M."/>
            <person name="Bahram M."/>
            <person name="Pryszlak A."/>
            <person name="Alves R.J."/>
            <person name="Waszak S.M."/>
            <person name="Zhu A."/>
            <person name="Ye L."/>
            <person name="Costea P.I."/>
            <person name="Aalvink S."/>
            <person name="Belzer C."/>
            <person name="Forslund S.K."/>
            <person name="Sunagawa S."/>
            <person name="Hentschel U."/>
            <person name="Merten C."/>
            <person name="Patil K.R."/>
            <person name="Benes V."/>
            <person name="Bork P."/>
        </authorList>
    </citation>
    <scope>NUCLEOTIDE SEQUENCE [LARGE SCALE GENOMIC DNA]</scope>
    <source>
        <strain evidence="7 8">HDS1380</strain>
    </source>
</reference>
<dbReference type="Proteomes" id="UP000291269">
    <property type="component" value="Unassembled WGS sequence"/>
</dbReference>
<dbReference type="InterPro" id="IPR000100">
    <property type="entry name" value="RNase_P"/>
</dbReference>
<comment type="caution">
    <text evidence="7">The sequence shown here is derived from an EMBL/GenBank/DDBJ whole genome shotgun (WGS) entry which is preliminary data.</text>
</comment>
<proteinExistence type="predicted"/>
<evidence type="ECO:0000256" key="5">
    <source>
        <dbReference type="ARBA" id="ARBA00022884"/>
    </source>
</evidence>
<evidence type="ECO:0000313" key="8">
    <source>
        <dbReference type="Proteomes" id="UP000291269"/>
    </source>
</evidence>
<evidence type="ECO:0000313" key="7">
    <source>
        <dbReference type="EMBL" id="RXZ61685.1"/>
    </source>
</evidence>
<dbReference type="GO" id="GO:0000049">
    <property type="term" value="F:tRNA binding"/>
    <property type="evidence" value="ECO:0007669"/>
    <property type="project" value="InterPro"/>
</dbReference>
<dbReference type="NCBIfam" id="TIGR00188">
    <property type="entry name" value="rnpA"/>
    <property type="match status" value="1"/>
</dbReference>
<dbReference type="AlphaFoldDB" id="A0A4Q2KAU2"/>
<keyword evidence="2" id="KW-0540">Nuclease</keyword>
<dbReference type="InterPro" id="IPR020568">
    <property type="entry name" value="Ribosomal_Su5_D2-typ_SF"/>
</dbReference>
<keyword evidence="4 7" id="KW-0378">Hydrolase</keyword>
<dbReference type="GO" id="GO:0030677">
    <property type="term" value="C:ribonuclease P complex"/>
    <property type="evidence" value="ECO:0007669"/>
    <property type="project" value="TreeGrafter"/>
</dbReference>
<evidence type="ECO:0000256" key="2">
    <source>
        <dbReference type="ARBA" id="ARBA00022722"/>
    </source>
</evidence>
<evidence type="ECO:0000256" key="6">
    <source>
        <dbReference type="NCBIfam" id="TIGR00188"/>
    </source>
</evidence>
<organism evidence="7 8">
    <name type="scientific">Candidatus Borkfalkia ceftriaxoniphila</name>
    <dbReference type="NCBI Taxonomy" id="2508949"/>
    <lineage>
        <taxon>Bacteria</taxon>
        <taxon>Bacillati</taxon>
        <taxon>Bacillota</taxon>
        <taxon>Clostridia</taxon>
        <taxon>Christensenellales</taxon>
        <taxon>Christensenellaceae</taxon>
        <taxon>Candidatus Borkfalkia</taxon>
    </lineage>
</organism>
<dbReference type="GO" id="GO:0042781">
    <property type="term" value="F:3'-tRNA processing endoribonuclease activity"/>
    <property type="evidence" value="ECO:0007669"/>
    <property type="project" value="TreeGrafter"/>
</dbReference>
<sequence length="93" mass="10686">MFARGKKSFSPYLLMMYMPAAKVSLGLCVSKKHGKSVMRNRIKRLLREAFRAECGHLKSPCAIVLVPKQADEYSLENFRKGLRAMFKKEGLYK</sequence>